<feature type="domain" description="ASCH" evidence="1">
    <location>
        <begin position="27"/>
        <end position="150"/>
    </location>
</feature>
<dbReference type="SMART" id="SM01022">
    <property type="entry name" value="ASCH"/>
    <property type="match status" value="1"/>
</dbReference>
<dbReference type="SUPFAM" id="SSF88697">
    <property type="entry name" value="PUA domain-like"/>
    <property type="match status" value="1"/>
</dbReference>
<gene>
    <name evidence="2" type="ORF">ACFQ5M_06370</name>
</gene>
<name>A0ABW4J7Q4_9LACO</name>
<dbReference type="PANTHER" id="PTHR39203">
    <property type="entry name" value="CYTOPLASMIC PROTEIN-RELATED"/>
    <property type="match status" value="1"/>
</dbReference>
<reference evidence="3" key="1">
    <citation type="journal article" date="2019" name="Int. J. Syst. Evol. Microbiol.">
        <title>The Global Catalogue of Microorganisms (GCM) 10K type strain sequencing project: providing services to taxonomists for standard genome sequencing and annotation.</title>
        <authorList>
            <consortium name="The Broad Institute Genomics Platform"/>
            <consortium name="The Broad Institute Genome Sequencing Center for Infectious Disease"/>
            <person name="Wu L."/>
            <person name="Ma J."/>
        </authorList>
    </citation>
    <scope>NUCLEOTIDE SEQUENCE [LARGE SCALE GENOMIC DNA]</scope>
    <source>
        <strain evidence="3">CCM 8896</strain>
    </source>
</reference>
<dbReference type="Proteomes" id="UP001597267">
    <property type="component" value="Unassembled WGS sequence"/>
</dbReference>
<organism evidence="2 3">
    <name type="scientific">Agrilactobacillus yilanensis</name>
    <dbReference type="NCBI Taxonomy" id="2485997"/>
    <lineage>
        <taxon>Bacteria</taxon>
        <taxon>Bacillati</taxon>
        <taxon>Bacillota</taxon>
        <taxon>Bacilli</taxon>
        <taxon>Lactobacillales</taxon>
        <taxon>Lactobacillaceae</taxon>
        <taxon>Agrilactobacillus</taxon>
    </lineage>
</organism>
<protein>
    <submittedName>
        <fullName evidence="2">ASCH domain-containing protein</fullName>
    </submittedName>
</protein>
<dbReference type="InterPro" id="IPR015947">
    <property type="entry name" value="PUA-like_sf"/>
</dbReference>
<dbReference type="InterPro" id="IPR007374">
    <property type="entry name" value="ASCH_domain"/>
</dbReference>
<dbReference type="PANTHER" id="PTHR39203:SF1">
    <property type="entry name" value="CYTOPLASMIC PROTEIN"/>
    <property type="match status" value="1"/>
</dbReference>
<comment type="caution">
    <text evidence="2">The sequence shown here is derived from an EMBL/GenBank/DDBJ whole genome shotgun (WGS) entry which is preliminary data.</text>
</comment>
<dbReference type="CDD" id="cd06553">
    <property type="entry name" value="ASCH_Ef3133_like"/>
    <property type="match status" value="1"/>
</dbReference>
<dbReference type="EMBL" id="JBHTOP010000022">
    <property type="protein sequence ID" value="MFD1671709.1"/>
    <property type="molecule type" value="Genomic_DNA"/>
</dbReference>
<evidence type="ECO:0000313" key="2">
    <source>
        <dbReference type="EMBL" id="MFD1671709.1"/>
    </source>
</evidence>
<evidence type="ECO:0000313" key="3">
    <source>
        <dbReference type="Proteomes" id="UP001597267"/>
    </source>
</evidence>
<dbReference type="Gene3D" id="3.10.400.10">
    <property type="entry name" value="Sulfate adenylyltransferase"/>
    <property type="match status" value="1"/>
</dbReference>
<dbReference type="Pfam" id="PF04266">
    <property type="entry name" value="ASCH"/>
    <property type="match status" value="1"/>
</dbReference>
<proteinExistence type="predicted"/>
<dbReference type="PIRSF" id="PIRSF021320">
    <property type="entry name" value="DUF984"/>
    <property type="match status" value="1"/>
</dbReference>
<dbReference type="InterPro" id="IPR009326">
    <property type="entry name" value="DUF984"/>
</dbReference>
<keyword evidence="3" id="KW-1185">Reference proteome</keyword>
<dbReference type="RefSeq" id="WP_225423632.1">
    <property type="nucleotide sequence ID" value="NZ_JBHTOP010000022.1"/>
</dbReference>
<evidence type="ECO:0000259" key="1">
    <source>
        <dbReference type="SMART" id="SM01022"/>
    </source>
</evidence>
<sequence length="151" mass="17106">MKQNMIEQFWDKYRKINTQAPEHFQAWSFGSNAQTADELANLVLAGRKTATASNALLYELTNEPIPKVGDLSIVLNGSQLPVCIIQTTAVQVVAFNQVTEAHAQKEGEGDLSLAYWQQSHRKFFEAEFKTLDREFSEDMPVVCEEFKVVYS</sequence>
<accession>A0ABW4J7Q4</accession>